<keyword evidence="5" id="KW-0862">Zinc</keyword>
<dbReference type="PROSITE" id="PS51292">
    <property type="entry name" value="ZF_RING_CH"/>
    <property type="match status" value="1"/>
</dbReference>
<evidence type="ECO:0000256" key="6">
    <source>
        <dbReference type="ARBA" id="ARBA00022989"/>
    </source>
</evidence>
<feature type="region of interest" description="Disordered" evidence="8">
    <location>
        <begin position="285"/>
        <end position="322"/>
    </location>
</feature>
<evidence type="ECO:0000256" key="2">
    <source>
        <dbReference type="ARBA" id="ARBA00022692"/>
    </source>
</evidence>
<dbReference type="GO" id="GO:0016020">
    <property type="term" value="C:membrane"/>
    <property type="evidence" value="ECO:0007669"/>
    <property type="project" value="UniProtKB-SubCell"/>
</dbReference>
<dbReference type="PANTHER" id="PTHR46283">
    <property type="entry name" value="E3 UBIQUITIN-PROTEIN LIGASE MARCH5"/>
    <property type="match status" value="1"/>
</dbReference>
<keyword evidence="6 9" id="KW-1133">Transmembrane helix</keyword>
<reference evidence="11 12" key="1">
    <citation type="journal article" date="2015" name="Genome Biol. Evol.">
        <title>Phylogenomic analyses indicate that early fungi evolved digesting cell walls of algal ancestors of land plants.</title>
        <authorList>
            <person name="Chang Y."/>
            <person name="Wang S."/>
            <person name="Sekimoto S."/>
            <person name="Aerts A.L."/>
            <person name="Choi C."/>
            <person name="Clum A."/>
            <person name="LaButti K.M."/>
            <person name="Lindquist E.A."/>
            <person name="Yee Ngan C."/>
            <person name="Ohm R.A."/>
            <person name="Salamov A.A."/>
            <person name="Grigoriev I.V."/>
            <person name="Spatafora J.W."/>
            <person name="Berbee M.L."/>
        </authorList>
    </citation>
    <scope>NUCLEOTIDE SEQUENCE [LARGE SCALE GENOMIC DNA]</scope>
    <source>
        <strain evidence="11 12">JEL478</strain>
    </source>
</reference>
<dbReference type="OrthoDB" id="5817083at2759"/>
<dbReference type="Proteomes" id="UP000070544">
    <property type="component" value="Unassembled WGS sequence"/>
</dbReference>
<feature type="transmembrane region" description="Helical" evidence="9">
    <location>
        <begin position="327"/>
        <end position="347"/>
    </location>
</feature>
<evidence type="ECO:0000256" key="8">
    <source>
        <dbReference type="SAM" id="MobiDB-lite"/>
    </source>
</evidence>
<feature type="transmembrane region" description="Helical" evidence="9">
    <location>
        <begin position="134"/>
        <end position="160"/>
    </location>
</feature>
<keyword evidence="4" id="KW-0863">Zinc-finger</keyword>
<proteinExistence type="predicted"/>
<dbReference type="STRING" id="1344416.A0A139ANQ8"/>
<dbReference type="InterPro" id="IPR011016">
    <property type="entry name" value="Znf_RING-CH"/>
</dbReference>
<evidence type="ECO:0000313" key="12">
    <source>
        <dbReference type="Proteomes" id="UP000070544"/>
    </source>
</evidence>
<keyword evidence="12" id="KW-1185">Reference proteome</keyword>
<dbReference type="AlphaFoldDB" id="A0A139ANQ8"/>
<organism evidence="11 12">
    <name type="scientific">Gonapodya prolifera (strain JEL478)</name>
    <name type="common">Monoblepharis prolifera</name>
    <dbReference type="NCBI Taxonomy" id="1344416"/>
    <lineage>
        <taxon>Eukaryota</taxon>
        <taxon>Fungi</taxon>
        <taxon>Fungi incertae sedis</taxon>
        <taxon>Chytridiomycota</taxon>
        <taxon>Chytridiomycota incertae sedis</taxon>
        <taxon>Monoblepharidomycetes</taxon>
        <taxon>Monoblepharidales</taxon>
        <taxon>Gonapodyaceae</taxon>
        <taxon>Gonapodya</taxon>
    </lineage>
</organism>
<keyword evidence="2 9" id="KW-0812">Transmembrane</keyword>
<evidence type="ECO:0000259" key="10">
    <source>
        <dbReference type="PROSITE" id="PS51292"/>
    </source>
</evidence>
<dbReference type="Gene3D" id="3.30.40.10">
    <property type="entry name" value="Zinc/RING finger domain, C3HC4 (zinc finger)"/>
    <property type="match status" value="1"/>
</dbReference>
<feature type="transmembrane region" description="Helical" evidence="9">
    <location>
        <begin position="411"/>
        <end position="428"/>
    </location>
</feature>
<dbReference type="Pfam" id="PF12906">
    <property type="entry name" value="RINGv"/>
    <property type="match status" value="1"/>
</dbReference>
<evidence type="ECO:0000256" key="7">
    <source>
        <dbReference type="ARBA" id="ARBA00023136"/>
    </source>
</evidence>
<evidence type="ECO:0000256" key="1">
    <source>
        <dbReference type="ARBA" id="ARBA00004141"/>
    </source>
</evidence>
<comment type="subcellular location">
    <subcellularLocation>
        <location evidence="1">Membrane</location>
        <topology evidence="1">Multi-pass membrane protein</topology>
    </subcellularLocation>
</comment>
<dbReference type="SUPFAM" id="SSF57850">
    <property type="entry name" value="RING/U-box"/>
    <property type="match status" value="1"/>
</dbReference>
<evidence type="ECO:0000313" key="11">
    <source>
        <dbReference type="EMBL" id="KXS18376.1"/>
    </source>
</evidence>
<sequence length="452" mass="48931">MASSPAPLSTSMRAASVSSMDLPDRRVCWICYTDETLDDRARQDPHEKPNASRALPADVRWVRPCRCTGSLHDVHERCLLRWRDTQLASNSSAGTNAPLRCPACKTPYNFDEPSDVVLETLNFVDRSISQAAPYLTISLAFISLYIVLLSHGAYSLTAFMGPRASARILMPPSPGRPSSWRLWTGLPMIPAALIASRLEGFEMWLLAAPWACVENVHEDVVRGLRRWPPSEQGVIVLAPWVRLVYKHLYRRLIRSMFPTPQTEPAEPALAIANNAAPAVADDAAAADNGAAADDEAAAAGAGGDQPAPARAENAPTPAVRRRSPARVLAGALFAPSIASACGAALGWCVKTLRSVLDVASPPAAAGGLPYPPFPAIPPQLAMETVVNGSWTNTVESVLTSLDMLPTFHKNILGLSIGIFLRDVVGIVWRSKDEKQRRQLRVLDWTEESVSVI</sequence>
<dbReference type="SMART" id="SM00744">
    <property type="entry name" value="RINGv"/>
    <property type="match status" value="1"/>
</dbReference>
<evidence type="ECO:0000256" key="3">
    <source>
        <dbReference type="ARBA" id="ARBA00022723"/>
    </source>
</evidence>
<evidence type="ECO:0000256" key="9">
    <source>
        <dbReference type="SAM" id="Phobius"/>
    </source>
</evidence>
<keyword evidence="3" id="KW-0479">Metal-binding</keyword>
<dbReference type="EMBL" id="KQ965742">
    <property type="protein sequence ID" value="KXS18376.1"/>
    <property type="molecule type" value="Genomic_DNA"/>
</dbReference>
<name>A0A139ANQ8_GONPJ</name>
<keyword evidence="7 9" id="KW-0472">Membrane</keyword>
<dbReference type="InterPro" id="IPR013083">
    <property type="entry name" value="Znf_RING/FYVE/PHD"/>
</dbReference>
<gene>
    <name evidence="11" type="ORF">M427DRAFT_67805</name>
</gene>
<protein>
    <recommendedName>
        <fullName evidence="10">RING-CH-type domain-containing protein</fullName>
    </recommendedName>
</protein>
<dbReference type="GO" id="GO:0008270">
    <property type="term" value="F:zinc ion binding"/>
    <property type="evidence" value="ECO:0007669"/>
    <property type="project" value="UniProtKB-KW"/>
</dbReference>
<evidence type="ECO:0000256" key="4">
    <source>
        <dbReference type="ARBA" id="ARBA00022771"/>
    </source>
</evidence>
<evidence type="ECO:0000256" key="5">
    <source>
        <dbReference type="ARBA" id="ARBA00022833"/>
    </source>
</evidence>
<accession>A0A139ANQ8</accession>
<feature type="domain" description="RING-CH-type" evidence="10">
    <location>
        <begin position="20"/>
        <end position="111"/>
    </location>
</feature>